<evidence type="ECO:0000256" key="5">
    <source>
        <dbReference type="ARBA" id="ARBA00022792"/>
    </source>
</evidence>
<dbReference type="GO" id="GO:0004252">
    <property type="term" value="F:serine-type endopeptidase activity"/>
    <property type="evidence" value="ECO:0007669"/>
    <property type="project" value="InterPro"/>
</dbReference>
<feature type="region of interest" description="Disordered" evidence="12">
    <location>
        <begin position="1"/>
        <end position="80"/>
    </location>
</feature>
<keyword evidence="3 11" id="KW-0645">Protease</keyword>
<evidence type="ECO:0000259" key="13">
    <source>
        <dbReference type="Pfam" id="PF10502"/>
    </source>
</evidence>
<feature type="domain" description="Peptidase S26" evidence="13">
    <location>
        <begin position="85"/>
        <end position="252"/>
    </location>
</feature>
<evidence type="ECO:0000256" key="8">
    <source>
        <dbReference type="ARBA" id="ARBA00023128"/>
    </source>
</evidence>
<evidence type="ECO:0000256" key="12">
    <source>
        <dbReference type="SAM" id="MobiDB-lite"/>
    </source>
</evidence>
<dbReference type="GO" id="GO:0006627">
    <property type="term" value="P:protein processing involved in protein targeting to mitochondrion"/>
    <property type="evidence" value="ECO:0007669"/>
    <property type="project" value="InterPro"/>
</dbReference>
<dbReference type="SUPFAM" id="SSF51306">
    <property type="entry name" value="LexA/Signal peptidase"/>
    <property type="match status" value="1"/>
</dbReference>
<dbReference type="GO" id="GO:0042720">
    <property type="term" value="C:mitochondrial inner membrane peptidase complex"/>
    <property type="evidence" value="ECO:0007669"/>
    <property type="project" value="InterPro"/>
</dbReference>
<dbReference type="EMBL" id="MU004444">
    <property type="protein sequence ID" value="KAF2650792.1"/>
    <property type="molecule type" value="Genomic_DNA"/>
</dbReference>
<dbReference type="Proteomes" id="UP000799324">
    <property type="component" value="Unassembled WGS sequence"/>
</dbReference>
<dbReference type="InterPro" id="IPR036286">
    <property type="entry name" value="LexA/Signal_pep-like_sf"/>
</dbReference>
<keyword evidence="15" id="KW-1185">Reference proteome</keyword>
<evidence type="ECO:0000256" key="3">
    <source>
        <dbReference type="ARBA" id="ARBA00022670"/>
    </source>
</evidence>
<feature type="active site" evidence="10">
    <location>
        <position position="115"/>
    </location>
</feature>
<evidence type="ECO:0000256" key="6">
    <source>
        <dbReference type="ARBA" id="ARBA00022801"/>
    </source>
</evidence>
<keyword evidence="4" id="KW-0812">Transmembrane</keyword>
<accession>A0A6A6STA5</accession>
<evidence type="ECO:0000313" key="14">
    <source>
        <dbReference type="EMBL" id="KAF2650792.1"/>
    </source>
</evidence>
<proteinExistence type="inferred from homology"/>
<evidence type="ECO:0000256" key="7">
    <source>
        <dbReference type="ARBA" id="ARBA00022989"/>
    </source>
</evidence>
<sequence length="289" mass="31506">MKIPSKPGLKTPGSFPKAPPPRSKPNASPSPPQTHPRAQPSYTPRPTKPAPQPTTLPRPPQPPPPPPPRSTAPSPTTNPLTRTILRTASSIFFASITLLFVRDNVVTIDTVRGSSMAPSLSPRSHDEGRNESVVIDKWFPARELKRGDVVTFWKPHRVGEVSIKRVVGVSGDVVRLGDRGSGKVYGEGTGTGKRVALFDGLGDADADIEAGTVVVPHGHIWVEGDNWRKSYDSNDFGPISKALIDGRAVRVWRDGWWRGLEDRREERDKVHAGRVVKQGSSELPAAFLE</sequence>
<comment type="similarity">
    <text evidence="2">Belongs to the peptidase S26 family. IMP2 subfamily.</text>
</comment>
<evidence type="ECO:0000256" key="11">
    <source>
        <dbReference type="RuleBase" id="RU362041"/>
    </source>
</evidence>
<evidence type="ECO:0000313" key="15">
    <source>
        <dbReference type="Proteomes" id="UP000799324"/>
    </source>
</evidence>
<evidence type="ECO:0000256" key="9">
    <source>
        <dbReference type="ARBA" id="ARBA00023136"/>
    </source>
</evidence>
<evidence type="ECO:0000256" key="1">
    <source>
        <dbReference type="ARBA" id="ARBA00004434"/>
    </source>
</evidence>
<dbReference type="CDD" id="cd06530">
    <property type="entry name" value="S26_SPase_I"/>
    <property type="match status" value="1"/>
</dbReference>
<dbReference type="InterPro" id="IPR000223">
    <property type="entry name" value="Pept_S26A_signal_pept_1"/>
</dbReference>
<dbReference type="GO" id="GO:0006465">
    <property type="term" value="P:signal peptide processing"/>
    <property type="evidence" value="ECO:0007669"/>
    <property type="project" value="InterPro"/>
</dbReference>
<dbReference type="InterPro" id="IPR019533">
    <property type="entry name" value="Peptidase_S26"/>
</dbReference>
<dbReference type="AlphaFoldDB" id="A0A6A6STA5"/>
<comment type="subcellular location">
    <subcellularLocation>
        <location evidence="1">Mitochondrion inner membrane</location>
        <topology evidence="1">Single-pass membrane protein</topology>
    </subcellularLocation>
</comment>
<keyword evidence="8 11" id="KW-0496">Mitochondrion</keyword>
<dbReference type="NCBIfam" id="TIGR02227">
    <property type="entry name" value="sigpep_I_bact"/>
    <property type="match status" value="1"/>
</dbReference>
<feature type="compositionally biased region" description="Pro residues" evidence="12">
    <location>
        <begin position="17"/>
        <end position="34"/>
    </location>
</feature>
<keyword evidence="6 11" id="KW-0378">Hydrolase</keyword>
<keyword evidence="5 11" id="KW-0999">Mitochondrion inner membrane</keyword>
<dbReference type="Gene3D" id="2.10.109.10">
    <property type="entry name" value="Umud Fragment, subunit A"/>
    <property type="match status" value="1"/>
</dbReference>
<dbReference type="Pfam" id="PF10502">
    <property type="entry name" value="Peptidase_S26"/>
    <property type="match status" value="1"/>
</dbReference>
<protein>
    <recommendedName>
        <fullName evidence="11">Mitochondrial inner membrane protease subunit</fullName>
        <ecNumber evidence="11">3.4.21.-</ecNumber>
    </recommendedName>
</protein>
<dbReference type="PRINTS" id="PR00727">
    <property type="entry name" value="LEADERPTASE"/>
</dbReference>
<dbReference type="PANTHER" id="PTHR46041:SF2">
    <property type="entry name" value="MITOCHONDRIAL INNER MEMBRANE PROTEASE SUBUNIT 2"/>
    <property type="match status" value="1"/>
</dbReference>
<feature type="compositionally biased region" description="Pro residues" evidence="12">
    <location>
        <begin position="46"/>
        <end position="70"/>
    </location>
</feature>
<dbReference type="PANTHER" id="PTHR46041">
    <property type="entry name" value="MITOCHONDRIAL INNER MEMBRANE PROTEASE SUBUNIT 2"/>
    <property type="match status" value="1"/>
</dbReference>
<reference evidence="14" key="1">
    <citation type="journal article" date="2020" name="Stud. Mycol.">
        <title>101 Dothideomycetes genomes: a test case for predicting lifestyles and emergence of pathogens.</title>
        <authorList>
            <person name="Haridas S."/>
            <person name="Albert R."/>
            <person name="Binder M."/>
            <person name="Bloem J."/>
            <person name="Labutti K."/>
            <person name="Salamov A."/>
            <person name="Andreopoulos B."/>
            <person name="Baker S."/>
            <person name="Barry K."/>
            <person name="Bills G."/>
            <person name="Bluhm B."/>
            <person name="Cannon C."/>
            <person name="Castanera R."/>
            <person name="Culley D."/>
            <person name="Daum C."/>
            <person name="Ezra D."/>
            <person name="Gonzalez J."/>
            <person name="Henrissat B."/>
            <person name="Kuo A."/>
            <person name="Liang C."/>
            <person name="Lipzen A."/>
            <person name="Lutzoni F."/>
            <person name="Magnuson J."/>
            <person name="Mondo S."/>
            <person name="Nolan M."/>
            <person name="Ohm R."/>
            <person name="Pangilinan J."/>
            <person name="Park H.-J."/>
            <person name="Ramirez L."/>
            <person name="Alfaro M."/>
            <person name="Sun H."/>
            <person name="Tritt A."/>
            <person name="Yoshinaga Y."/>
            <person name="Zwiers L.-H."/>
            <person name="Turgeon B."/>
            <person name="Goodwin S."/>
            <person name="Spatafora J."/>
            <person name="Crous P."/>
            <person name="Grigoriev I."/>
        </authorList>
    </citation>
    <scope>NUCLEOTIDE SEQUENCE</scope>
    <source>
        <strain evidence="14">CBS 122681</strain>
    </source>
</reference>
<dbReference type="InterPro" id="IPR037730">
    <property type="entry name" value="IMP2"/>
</dbReference>
<gene>
    <name evidence="14" type="ORF">K491DRAFT_118482</name>
</gene>
<organism evidence="14 15">
    <name type="scientific">Lophiostoma macrostomum CBS 122681</name>
    <dbReference type="NCBI Taxonomy" id="1314788"/>
    <lineage>
        <taxon>Eukaryota</taxon>
        <taxon>Fungi</taxon>
        <taxon>Dikarya</taxon>
        <taxon>Ascomycota</taxon>
        <taxon>Pezizomycotina</taxon>
        <taxon>Dothideomycetes</taxon>
        <taxon>Pleosporomycetidae</taxon>
        <taxon>Pleosporales</taxon>
        <taxon>Lophiostomataceae</taxon>
        <taxon>Lophiostoma</taxon>
    </lineage>
</organism>
<dbReference type="OrthoDB" id="9996127at2759"/>
<dbReference type="EC" id="3.4.21.-" evidence="11"/>
<evidence type="ECO:0000256" key="2">
    <source>
        <dbReference type="ARBA" id="ARBA00007066"/>
    </source>
</evidence>
<feature type="active site" evidence="10">
    <location>
        <position position="164"/>
    </location>
</feature>
<evidence type="ECO:0000256" key="4">
    <source>
        <dbReference type="ARBA" id="ARBA00022692"/>
    </source>
</evidence>
<name>A0A6A6STA5_9PLEO</name>
<keyword evidence="9" id="KW-0472">Membrane</keyword>
<evidence type="ECO:0000256" key="10">
    <source>
        <dbReference type="PIRSR" id="PIRSR600223-1"/>
    </source>
</evidence>
<keyword evidence="7" id="KW-1133">Transmembrane helix</keyword>